<reference evidence="1 2" key="1">
    <citation type="journal article" date="2016" name="Nat. Commun.">
        <title>Thousands of microbial genomes shed light on interconnected biogeochemical processes in an aquifer system.</title>
        <authorList>
            <person name="Anantharaman K."/>
            <person name="Brown C.T."/>
            <person name="Hug L.A."/>
            <person name="Sharon I."/>
            <person name="Castelle C.J."/>
            <person name="Probst A.J."/>
            <person name="Thomas B.C."/>
            <person name="Singh A."/>
            <person name="Wilkins M.J."/>
            <person name="Karaoz U."/>
            <person name="Brodie E.L."/>
            <person name="Williams K.H."/>
            <person name="Hubbard S.S."/>
            <person name="Banfield J.F."/>
        </authorList>
    </citation>
    <scope>NUCLEOTIDE SEQUENCE [LARGE SCALE GENOMIC DNA]</scope>
</reference>
<dbReference type="Proteomes" id="UP000176241">
    <property type="component" value="Unassembled WGS sequence"/>
</dbReference>
<name>A0A1G1XX37_9BACT</name>
<dbReference type="STRING" id="1797533.A2731_00905"/>
<comment type="caution">
    <text evidence="1">The sequence shown here is derived from an EMBL/GenBank/DDBJ whole genome shotgun (WGS) entry which is preliminary data.</text>
</comment>
<gene>
    <name evidence="1" type="ORF">A2731_00905</name>
</gene>
<dbReference type="AlphaFoldDB" id="A0A1G1XX37"/>
<organism evidence="1 2">
    <name type="scientific">Candidatus Buchananbacteria bacterium RIFCSPHIGHO2_01_FULL_39_8</name>
    <dbReference type="NCBI Taxonomy" id="1797533"/>
    <lineage>
        <taxon>Bacteria</taxon>
        <taxon>Candidatus Buchananiibacteriota</taxon>
    </lineage>
</organism>
<dbReference type="EMBL" id="MHIC01000026">
    <property type="protein sequence ID" value="OGY44608.1"/>
    <property type="molecule type" value="Genomic_DNA"/>
</dbReference>
<proteinExistence type="predicted"/>
<evidence type="ECO:0000313" key="1">
    <source>
        <dbReference type="EMBL" id="OGY44608.1"/>
    </source>
</evidence>
<evidence type="ECO:0000313" key="2">
    <source>
        <dbReference type="Proteomes" id="UP000176241"/>
    </source>
</evidence>
<accession>A0A1G1XX37</accession>
<sequence length="110" mass="12193">MKYLDESGQLIPWSPFSPSLVEDPVTALARQMPSTAASVLLAEISQRKVATRVDGLQSISHDHAAMACTWLHNRHGSERNMEIESFGQSIERGWFGSGERVGLVTRIRIS</sequence>
<protein>
    <submittedName>
        <fullName evidence="1">Uncharacterized protein</fullName>
    </submittedName>
</protein>